<reference evidence="6" key="1">
    <citation type="submission" date="2017-02" db="EMBL/GenBank/DDBJ databases">
        <title>Delving into the versatile metabolic prowess of the omnipresent phylum Bacteroidetes.</title>
        <authorList>
            <person name="Nobu M.K."/>
            <person name="Mei R."/>
            <person name="Narihiro T."/>
            <person name="Kuroda K."/>
            <person name="Liu W.-T."/>
        </authorList>
    </citation>
    <scope>NUCLEOTIDE SEQUENCE</scope>
    <source>
        <strain evidence="6">ADurb.Bin417</strain>
    </source>
</reference>
<organism evidence="6">
    <name type="scientific">candidate division TA06 bacterium ADurb.Bin417</name>
    <dbReference type="NCBI Taxonomy" id="1852828"/>
    <lineage>
        <taxon>Bacteria</taxon>
        <taxon>Bacteria division TA06</taxon>
    </lineage>
</organism>
<accession>A0A1V5MM84</accession>
<dbReference type="SMART" id="SM00382">
    <property type="entry name" value="AAA"/>
    <property type="match status" value="1"/>
</dbReference>
<dbReference type="GO" id="GO:0055085">
    <property type="term" value="P:transmembrane transport"/>
    <property type="evidence" value="ECO:0007669"/>
    <property type="project" value="UniProtKB-ARBA"/>
</dbReference>
<dbReference type="PANTHER" id="PTHR43776">
    <property type="entry name" value="TRANSPORT ATP-BINDING PROTEIN"/>
    <property type="match status" value="1"/>
</dbReference>
<dbReference type="InterPro" id="IPR003593">
    <property type="entry name" value="AAA+_ATPase"/>
</dbReference>
<dbReference type="GO" id="GO:0016887">
    <property type="term" value="F:ATP hydrolysis activity"/>
    <property type="evidence" value="ECO:0007669"/>
    <property type="project" value="InterPro"/>
</dbReference>
<dbReference type="PROSITE" id="PS00211">
    <property type="entry name" value="ABC_TRANSPORTER_1"/>
    <property type="match status" value="1"/>
</dbReference>
<dbReference type="PROSITE" id="PS50893">
    <property type="entry name" value="ABC_TRANSPORTER_2"/>
    <property type="match status" value="1"/>
</dbReference>
<feature type="domain" description="ABC transporter" evidence="5">
    <location>
        <begin position="3"/>
        <end position="229"/>
    </location>
</feature>
<dbReference type="InterPro" id="IPR003439">
    <property type="entry name" value="ABC_transporter-like_ATP-bd"/>
</dbReference>
<dbReference type="CDD" id="cd03257">
    <property type="entry name" value="ABC_NikE_OppD_transporters"/>
    <property type="match status" value="1"/>
</dbReference>
<evidence type="ECO:0000256" key="1">
    <source>
        <dbReference type="ARBA" id="ARBA00005417"/>
    </source>
</evidence>
<comment type="caution">
    <text evidence="6">The sequence shown here is derived from an EMBL/GenBank/DDBJ whole genome shotgun (WGS) entry which is preliminary data.</text>
</comment>
<evidence type="ECO:0000259" key="5">
    <source>
        <dbReference type="PROSITE" id="PS50893"/>
    </source>
</evidence>
<proteinExistence type="inferred from homology"/>
<keyword evidence="3" id="KW-0547">Nucleotide-binding</keyword>
<keyword evidence="4 6" id="KW-0067">ATP-binding</keyword>
<sequence length="229" mass="25612">MLLEITGLKKEYPLPGGAGRRTVLAGVDLSLERGEVVGVLGESGSGKSTLARMLLRLEAPTAGRLRYDGQDLLALKPAQLLAWRKKVQIVLQNPFRSLPPRKRVGDILREVVRFHRVRPREEEDAYIGELLEQVGLPTGAAGRFPFQFSGGERQRVAIARSLAVEPEFLLLDEPTSNLDLSIQAQVINLLADLRRRRNLTYLLITHDRPLAAYFCDRRLGLEEGRLSPM</sequence>
<dbReference type="PANTHER" id="PTHR43776:SF7">
    <property type="entry name" value="D,D-DIPEPTIDE TRANSPORT ATP-BINDING PROTEIN DDPF-RELATED"/>
    <property type="match status" value="1"/>
</dbReference>
<dbReference type="GO" id="GO:0005524">
    <property type="term" value="F:ATP binding"/>
    <property type="evidence" value="ECO:0007669"/>
    <property type="project" value="UniProtKB-KW"/>
</dbReference>
<evidence type="ECO:0000256" key="2">
    <source>
        <dbReference type="ARBA" id="ARBA00022448"/>
    </source>
</evidence>
<dbReference type="Pfam" id="PF00005">
    <property type="entry name" value="ABC_tran"/>
    <property type="match status" value="1"/>
</dbReference>
<dbReference type="SUPFAM" id="SSF52540">
    <property type="entry name" value="P-loop containing nucleoside triphosphate hydrolases"/>
    <property type="match status" value="1"/>
</dbReference>
<protein>
    <submittedName>
        <fullName evidence="6">Oligopeptide transport ATP-binding protein OppF</fullName>
    </submittedName>
</protein>
<dbReference type="InterPro" id="IPR017871">
    <property type="entry name" value="ABC_transporter-like_CS"/>
</dbReference>
<dbReference type="AlphaFoldDB" id="A0A1V5MM84"/>
<evidence type="ECO:0000256" key="4">
    <source>
        <dbReference type="ARBA" id="ARBA00022840"/>
    </source>
</evidence>
<gene>
    <name evidence="6" type="primary">oppF</name>
    <name evidence="6" type="ORF">BWY73_00029</name>
</gene>
<dbReference type="Gene3D" id="3.40.50.300">
    <property type="entry name" value="P-loop containing nucleotide triphosphate hydrolases"/>
    <property type="match status" value="1"/>
</dbReference>
<name>A0A1V5MM84_UNCT6</name>
<keyword evidence="2" id="KW-0813">Transport</keyword>
<evidence type="ECO:0000256" key="3">
    <source>
        <dbReference type="ARBA" id="ARBA00022741"/>
    </source>
</evidence>
<dbReference type="Proteomes" id="UP000485484">
    <property type="component" value="Unassembled WGS sequence"/>
</dbReference>
<evidence type="ECO:0000313" key="6">
    <source>
        <dbReference type="EMBL" id="OPZ93931.1"/>
    </source>
</evidence>
<dbReference type="InterPro" id="IPR050319">
    <property type="entry name" value="ABC_transp_ATP-bind"/>
</dbReference>
<comment type="similarity">
    <text evidence="1">Belongs to the ABC transporter superfamily.</text>
</comment>
<dbReference type="EMBL" id="MWAK01000002">
    <property type="protein sequence ID" value="OPZ93931.1"/>
    <property type="molecule type" value="Genomic_DNA"/>
</dbReference>
<dbReference type="InterPro" id="IPR027417">
    <property type="entry name" value="P-loop_NTPase"/>
</dbReference>